<feature type="signal peptide" evidence="1">
    <location>
        <begin position="1"/>
        <end position="19"/>
    </location>
</feature>
<dbReference type="SMART" id="SM00867">
    <property type="entry name" value="YceI"/>
    <property type="match status" value="1"/>
</dbReference>
<evidence type="ECO:0000256" key="1">
    <source>
        <dbReference type="SAM" id="SignalP"/>
    </source>
</evidence>
<gene>
    <name evidence="3" type="ORF">RSO01_12720</name>
</gene>
<dbReference type="InterPro" id="IPR007372">
    <property type="entry name" value="Lipid/polyisoprenoid-bd_YceI"/>
</dbReference>
<dbReference type="Proteomes" id="UP000321058">
    <property type="component" value="Unassembled WGS sequence"/>
</dbReference>
<dbReference type="AlphaFoldDB" id="A0A512N566"/>
<accession>A0A512N566</accession>
<dbReference type="InterPro" id="IPR036761">
    <property type="entry name" value="TTHA0802/YceI-like_sf"/>
</dbReference>
<keyword evidence="4" id="KW-1185">Reference proteome</keyword>
<sequence length="193" mass="20826">MRCWFALACLILLPLPSLAGPQDAWTVDPKASSLSFSVAQVGSIVSGRFPTWTGEIVLDPASLASARIDIKIDTRPASTNNRDVDSLMKGPNFLDVQKFPEARFVATSISGSGDRYEARGKLTIRDVTRDAILPFTLAITDDPAQPGRVRATARGRIILKRLDYGVGQNEWAATGQVANEVTVDLNVVAGRSK</sequence>
<reference evidence="3 4" key="1">
    <citation type="submission" date="2019-07" db="EMBL/GenBank/DDBJ databases">
        <title>Whole genome shotgun sequence of Reyranella soli NBRC 108950.</title>
        <authorList>
            <person name="Hosoyama A."/>
            <person name="Uohara A."/>
            <person name="Ohji S."/>
            <person name="Ichikawa N."/>
        </authorList>
    </citation>
    <scope>NUCLEOTIDE SEQUENCE [LARGE SCALE GENOMIC DNA]</scope>
    <source>
        <strain evidence="3 4">NBRC 108950</strain>
    </source>
</reference>
<dbReference type="RefSeq" id="WP_147147334.1">
    <property type="nucleotide sequence ID" value="NZ_BKAJ01000021.1"/>
</dbReference>
<dbReference type="PANTHER" id="PTHR34406">
    <property type="entry name" value="PROTEIN YCEI"/>
    <property type="match status" value="1"/>
</dbReference>
<evidence type="ECO:0000259" key="2">
    <source>
        <dbReference type="SMART" id="SM00867"/>
    </source>
</evidence>
<dbReference type="Pfam" id="PF04264">
    <property type="entry name" value="YceI"/>
    <property type="match status" value="1"/>
</dbReference>
<dbReference type="OrthoDB" id="1247465at2"/>
<dbReference type="PANTHER" id="PTHR34406:SF1">
    <property type="entry name" value="PROTEIN YCEI"/>
    <property type="match status" value="1"/>
</dbReference>
<comment type="caution">
    <text evidence="3">The sequence shown here is derived from an EMBL/GenBank/DDBJ whole genome shotgun (WGS) entry which is preliminary data.</text>
</comment>
<feature type="chain" id="PRO_5021719800" evidence="1">
    <location>
        <begin position="20"/>
        <end position="193"/>
    </location>
</feature>
<protein>
    <submittedName>
        <fullName evidence="3">Polyisoprenoid-binding protein</fullName>
    </submittedName>
</protein>
<evidence type="ECO:0000313" key="4">
    <source>
        <dbReference type="Proteomes" id="UP000321058"/>
    </source>
</evidence>
<feature type="domain" description="Lipid/polyisoprenoid-binding YceI-like" evidence="2">
    <location>
        <begin position="24"/>
        <end position="190"/>
    </location>
</feature>
<evidence type="ECO:0000313" key="3">
    <source>
        <dbReference type="EMBL" id="GEP54106.1"/>
    </source>
</evidence>
<name>A0A512N566_9HYPH</name>
<organism evidence="3 4">
    <name type="scientific">Reyranella soli</name>
    <dbReference type="NCBI Taxonomy" id="1230389"/>
    <lineage>
        <taxon>Bacteria</taxon>
        <taxon>Pseudomonadati</taxon>
        <taxon>Pseudomonadota</taxon>
        <taxon>Alphaproteobacteria</taxon>
        <taxon>Hyphomicrobiales</taxon>
        <taxon>Reyranellaceae</taxon>
        <taxon>Reyranella</taxon>
    </lineage>
</organism>
<dbReference type="EMBL" id="BKAJ01000021">
    <property type="protein sequence ID" value="GEP54106.1"/>
    <property type="molecule type" value="Genomic_DNA"/>
</dbReference>
<proteinExistence type="predicted"/>
<keyword evidence="1" id="KW-0732">Signal</keyword>
<dbReference type="Gene3D" id="2.40.128.110">
    <property type="entry name" value="Lipid/polyisoprenoid-binding, YceI-like"/>
    <property type="match status" value="1"/>
</dbReference>
<dbReference type="SUPFAM" id="SSF101874">
    <property type="entry name" value="YceI-like"/>
    <property type="match status" value="1"/>
</dbReference>